<evidence type="ECO:0000313" key="3">
    <source>
        <dbReference type="Proteomes" id="UP000184383"/>
    </source>
</evidence>
<proteinExistence type="predicted"/>
<gene>
    <name evidence="2" type="ORF">ASPWEDRAFT_122036</name>
</gene>
<dbReference type="PANTHER" id="PTHR43173:SF33">
    <property type="entry name" value="ASCUS WALL ENDO-1,3-ALPHA-GLUCANASE-RELATED"/>
    <property type="match status" value="1"/>
</dbReference>
<dbReference type="EMBL" id="KV878218">
    <property type="protein sequence ID" value="OJJ29822.1"/>
    <property type="molecule type" value="Genomic_DNA"/>
</dbReference>
<keyword evidence="1" id="KW-0732">Signal</keyword>
<feature type="signal peptide" evidence="1">
    <location>
        <begin position="1"/>
        <end position="18"/>
    </location>
</feature>
<accession>A0A1L9R4K9</accession>
<dbReference type="PANTHER" id="PTHR43173">
    <property type="entry name" value="ABC1 FAMILY PROTEIN"/>
    <property type="match status" value="1"/>
</dbReference>
<dbReference type="STRING" id="1073089.A0A1L9R4K9"/>
<keyword evidence="3" id="KW-1185">Reference proteome</keyword>
<dbReference type="OrthoDB" id="1046782at2759"/>
<name>A0A1L9R4K9_ASPWE</name>
<dbReference type="AlphaFoldDB" id="A0A1L9R4K9"/>
<dbReference type="VEuPathDB" id="FungiDB:ASPWEDRAFT_122036"/>
<dbReference type="Gene3D" id="3.20.20.80">
    <property type="entry name" value="Glycosidases"/>
    <property type="match status" value="1"/>
</dbReference>
<dbReference type="GO" id="GO:0051118">
    <property type="term" value="F:glucan endo-1,3-alpha-glucosidase activity"/>
    <property type="evidence" value="ECO:0007669"/>
    <property type="project" value="InterPro"/>
</dbReference>
<dbReference type="Proteomes" id="UP000184383">
    <property type="component" value="Unassembled WGS sequence"/>
</dbReference>
<reference evidence="3" key="1">
    <citation type="journal article" date="2017" name="Genome Biol.">
        <title>Comparative genomics reveals high biological diversity and specific adaptations in the industrially and medically important fungal genus Aspergillus.</title>
        <authorList>
            <person name="de Vries R.P."/>
            <person name="Riley R."/>
            <person name="Wiebenga A."/>
            <person name="Aguilar-Osorio G."/>
            <person name="Amillis S."/>
            <person name="Uchima C.A."/>
            <person name="Anderluh G."/>
            <person name="Asadollahi M."/>
            <person name="Askin M."/>
            <person name="Barry K."/>
            <person name="Battaglia E."/>
            <person name="Bayram O."/>
            <person name="Benocci T."/>
            <person name="Braus-Stromeyer S.A."/>
            <person name="Caldana C."/>
            <person name="Canovas D."/>
            <person name="Cerqueira G.C."/>
            <person name="Chen F."/>
            <person name="Chen W."/>
            <person name="Choi C."/>
            <person name="Clum A."/>
            <person name="Dos Santos R.A."/>
            <person name="Damasio A.R."/>
            <person name="Diallinas G."/>
            <person name="Emri T."/>
            <person name="Fekete E."/>
            <person name="Flipphi M."/>
            <person name="Freyberg S."/>
            <person name="Gallo A."/>
            <person name="Gournas C."/>
            <person name="Habgood R."/>
            <person name="Hainaut M."/>
            <person name="Harispe M.L."/>
            <person name="Henrissat B."/>
            <person name="Hilden K.S."/>
            <person name="Hope R."/>
            <person name="Hossain A."/>
            <person name="Karabika E."/>
            <person name="Karaffa L."/>
            <person name="Karanyi Z."/>
            <person name="Krasevec N."/>
            <person name="Kuo A."/>
            <person name="Kusch H."/>
            <person name="LaButti K."/>
            <person name="Lagendijk E.L."/>
            <person name="Lapidus A."/>
            <person name="Levasseur A."/>
            <person name="Lindquist E."/>
            <person name="Lipzen A."/>
            <person name="Logrieco A.F."/>
            <person name="MacCabe A."/>
            <person name="Maekelae M.R."/>
            <person name="Malavazi I."/>
            <person name="Melin P."/>
            <person name="Meyer V."/>
            <person name="Mielnichuk N."/>
            <person name="Miskei M."/>
            <person name="Molnar A.P."/>
            <person name="Mule G."/>
            <person name="Ngan C.Y."/>
            <person name="Orejas M."/>
            <person name="Orosz E."/>
            <person name="Ouedraogo J.P."/>
            <person name="Overkamp K.M."/>
            <person name="Park H.-S."/>
            <person name="Perrone G."/>
            <person name="Piumi F."/>
            <person name="Punt P.J."/>
            <person name="Ram A.F."/>
            <person name="Ramon A."/>
            <person name="Rauscher S."/>
            <person name="Record E."/>
            <person name="Riano-Pachon D.M."/>
            <person name="Robert V."/>
            <person name="Roehrig J."/>
            <person name="Ruller R."/>
            <person name="Salamov A."/>
            <person name="Salih N.S."/>
            <person name="Samson R.A."/>
            <person name="Sandor E."/>
            <person name="Sanguinetti M."/>
            <person name="Schuetze T."/>
            <person name="Sepcic K."/>
            <person name="Shelest E."/>
            <person name="Sherlock G."/>
            <person name="Sophianopoulou V."/>
            <person name="Squina F.M."/>
            <person name="Sun H."/>
            <person name="Susca A."/>
            <person name="Todd R.B."/>
            <person name="Tsang A."/>
            <person name="Unkles S.E."/>
            <person name="van de Wiele N."/>
            <person name="van Rossen-Uffink D."/>
            <person name="Oliveira J.V."/>
            <person name="Vesth T.C."/>
            <person name="Visser J."/>
            <person name="Yu J.-H."/>
            <person name="Zhou M."/>
            <person name="Andersen M.R."/>
            <person name="Archer D.B."/>
            <person name="Baker S.E."/>
            <person name="Benoit I."/>
            <person name="Brakhage A.A."/>
            <person name="Braus G.H."/>
            <person name="Fischer R."/>
            <person name="Frisvad J.C."/>
            <person name="Goldman G.H."/>
            <person name="Houbraken J."/>
            <person name="Oakley B."/>
            <person name="Pocsi I."/>
            <person name="Scazzocchio C."/>
            <person name="Seiboth B."/>
            <person name="vanKuyk P.A."/>
            <person name="Wortman J."/>
            <person name="Dyer P.S."/>
            <person name="Grigoriev I.V."/>
        </authorList>
    </citation>
    <scope>NUCLEOTIDE SEQUENCE [LARGE SCALE GENOMIC DNA]</scope>
    <source>
        <strain evidence="3">DTO 134E9</strain>
    </source>
</reference>
<dbReference type="InterPro" id="IPR051130">
    <property type="entry name" value="Mito_struct-func_regulator"/>
</dbReference>
<protein>
    <submittedName>
        <fullName evidence="2">Uncharacterized protein</fullName>
    </submittedName>
</protein>
<dbReference type="Pfam" id="PF03659">
    <property type="entry name" value="Glyco_hydro_71"/>
    <property type="match status" value="1"/>
</dbReference>
<dbReference type="InterPro" id="IPR005197">
    <property type="entry name" value="Glyco_hydro_71"/>
</dbReference>
<feature type="chain" id="PRO_5013199842" evidence="1">
    <location>
        <begin position="19"/>
        <end position="786"/>
    </location>
</feature>
<evidence type="ECO:0000313" key="2">
    <source>
        <dbReference type="EMBL" id="OJJ29822.1"/>
    </source>
</evidence>
<dbReference type="RefSeq" id="XP_040683499.1">
    <property type="nucleotide sequence ID" value="XM_040829126.1"/>
</dbReference>
<evidence type="ECO:0000256" key="1">
    <source>
        <dbReference type="SAM" id="SignalP"/>
    </source>
</evidence>
<sequence>MRPLLLTVILLAVAKAQAAAVFAHFMMSNTGNYSTSDWEDDLKLAKDAHIDAFALNIAYGNPVNDKAISTAFNVAQNIEFQLFFSFDYAGGGAWPQEDVIKLLETYTPSEAYYRHDKKPFVSTFEGPSNADDWKVIKKITGCFFMPDWSSLGAKKALETGAGVVDGLFSWAAWPWGPNDMQTYDDASYLQYLNQSGIAMPYMMPVSPWFYTNLPRYNKNWLWRGDDLWYHRWNQVHYVKPEFVEILTWNDYGESHYIGPLRDHTFEAFDNAPFNYAADMPHDGWRLFLPFVIDQYKTGTAKIDKEGIVAWYRLQPALFCNDGDTSGNTASQLQYEFDAQIIMHDNVYFSALLGSEADVTVSVGGKKLPASWTWKPDGGVGIYHGSAKISGETGPVLVTISRNHRNLAQVKGKEITIDCDKFHGMANFNAWVGSAQSSDSISASPHLSLADQVCINGTALVNFKDLCEYSCEYGYCPIGACTCRAMGAQRPEPNITNVHGYPISGEDENYSGLCSWDCNHGFCPDNACGTVKVPLTTPKVSDFTPHACIEGSGQGGLADLCEFSCRYGFCPISSCKCNKTGDLVEAPSSTTVTASAASGREATLYEELCGFACSHGYCPTSACATKTPIPTGRGGQVVHVDPAVWKDENPEMTCEPPCVLIPAPLTLDKPTTISFPPLTTAVTYYSEATKTLTVSKGSTKLYPSYSLVTAPTVININPSKYTSKNCRFTPANILIVTDTTIDVWAITVTSGMPEQIYMTSSVQPSPVTLTVTPHENPSCYLWSSRGC</sequence>
<organism evidence="2 3">
    <name type="scientific">Aspergillus wentii DTO 134E9</name>
    <dbReference type="NCBI Taxonomy" id="1073089"/>
    <lineage>
        <taxon>Eukaryota</taxon>
        <taxon>Fungi</taxon>
        <taxon>Dikarya</taxon>
        <taxon>Ascomycota</taxon>
        <taxon>Pezizomycotina</taxon>
        <taxon>Eurotiomycetes</taxon>
        <taxon>Eurotiomycetidae</taxon>
        <taxon>Eurotiales</taxon>
        <taxon>Aspergillaceae</taxon>
        <taxon>Aspergillus</taxon>
        <taxon>Aspergillus subgen. Cremei</taxon>
    </lineage>
</organism>
<dbReference type="GeneID" id="63744974"/>
<dbReference type="CDD" id="cd11577">
    <property type="entry name" value="GH71"/>
    <property type="match status" value="1"/>
</dbReference>